<dbReference type="Proteomes" id="UP000683925">
    <property type="component" value="Unassembled WGS sequence"/>
</dbReference>
<evidence type="ECO:0000313" key="2">
    <source>
        <dbReference type="Proteomes" id="UP000683925"/>
    </source>
</evidence>
<reference evidence="1" key="1">
    <citation type="submission" date="2021-01" db="EMBL/GenBank/DDBJ databases">
        <authorList>
            <consortium name="Genoscope - CEA"/>
            <person name="William W."/>
        </authorList>
    </citation>
    <scope>NUCLEOTIDE SEQUENCE</scope>
</reference>
<dbReference type="EMBL" id="CAJJDP010000037">
    <property type="protein sequence ID" value="CAD8160075.1"/>
    <property type="molecule type" value="Genomic_DNA"/>
</dbReference>
<organism evidence="1 2">
    <name type="scientific">Paramecium octaurelia</name>
    <dbReference type="NCBI Taxonomy" id="43137"/>
    <lineage>
        <taxon>Eukaryota</taxon>
        <taxon>Sar</taxon>
        <taxon>Alveolata</taxon>
        <taxon>Ciliophora</taxon>
        <taxon>Intramacronucleata</taxon>
        <taxon>Oligohymenophorea</taxon>
        <taxon>Peniculida</taxon>
        <taxon>Parameciidae</taxon>
        <taxon>Paramecium</taxon>
    </lineage>
</organism>
<gene>
    <name evidence="1" type="ORF">POCTA_138.1.T0370324</name>
</gene>
<sequence length="157" mass="18489">MEAKQKQGKILEIQQTQDINVEAMTLYQTQNFYNNSNFFHNTIDLQILRTASNFKKAELLKNLFRIFQVQVLEKAHLIVSNIATQVLIQNSFLSNRVLPYQLPIQLRSEIVKGNNHLISILFLLKWQLIFKSCFSHVELICKHQIMKMIFQLQQVIN</sequence>
<accession>A0A8S1U4N0</accession>
<keyword evidence="2" id="KW-1185">Reference proteome</keyword>
<protein>
    <submittedName>
        <fullName evidence="1">Uncharacterized protein</fullName>
    </submittedName>
</protein>
<comment type="caution">
    <text evidence="1">The sequence shown here is derived from an EMBL/GenBank/DDBJ whole genome shotgun (WGS) entry which is preliminary data.</text>
</comment>
<proteinExistence type="predicted"/>
<evidence type="ECO:0000313" key="1">
    <source>
        <dbReference type="EMBL" id="CAD8160075.1"/>
    </source>
</evidence>
<name>A0A8S1U4N0_PAROT</name>
<dbReference type="AlphaFoldDB" id="A0A8S1U4N0"/>